<dbReference type="GO" id="GO:0050567">
    <property type="term" value="F:glutaminyl-tRNA synthase (glutamine-hydrolyzing) activity"/>
    <property type="evidence" value="ECO:0007669"/>
    <property type="project" value="UniProtKB-UniRule"/>
</dbReference>
<name>A0A165GWM0_XYLHT</name>
<keyword evidence="2 7" id="KW-0436">Ligase</keyword>
<keyword evidence="9" id="KW-0808">Transferase</keyword>
<keyword evidence="4 7" id="KW-0067">ATP-binding</keyword>
<evidence type="ECO:0000259" key="8">
    <source>
        <dbReference type="Pfam" id="PF01425"/>
    </source>
</evidence>
<dbReference type="GO" id="GO:0005739">
    <property type="term" value="C:mitochondrion"/>
    <property type="evidence" value="ECO:0007669"/>
    <property type="project" value="UniProtKB-SubCell"/>
</dbReference>
<dbReference type="InterPro" id="IPR023631">
    <property type="entry name" value="Amidase_dom"/>
</dbReference>
<dbReference type="Pfam" id="PF01425">
    <property type="entry name" value="Amidase"/>
    <property type="match status" value="1"/>
</dbReference>
<dbReference type="Proteomes" id="UP000076632">
    <property type="component" value="Unassembled WGS sequence"/>
</dbReference>
<dbReference type="STRING" id="1328760.A0A165GWM0"/>
<sequence>MSLLREAERCIANQEAHHALNAFISRLQPAQELGAVKSAEERRTAGKSRSPIDGKLVAIKDNIVTTSYSNTCASGVLKGFRSPFNASVVERLKNAGAVIAGKTNLDEFGMGSHSINSSFGAVKSQYSRNGHELSAGGSSGGSAVAVATSQCYAALGTDTGGSVRLPASYTGTVGFKPSYGLISRWGVVAYANSLDTVGILARTTHSAKQIFDAVNHSDTADPTNLTLRTRSRIQKSAERENIKKKLRVGVPLEYNIEELSPSIRRAWVRTLEHLQSLGHSLHAVSLPATRHALSAYYVLAPAEVSSNLAKYDGVRYGAREPGDDNQEGVLFSATRGNGFGDEARRRILLGSYTLSAAAFDNYFIKAQKIRRLVQQDFDRVFALQNPLLTTDAQPPDSEAVDILICPTAPTIAPSISSLKAQSPVDNYMNDVFTVPASLAGLPAVSVPVHDNTESSSEPETVGIQIIGQYGDDNLVLRAASIIEGWQAPTS</sequence>
<comment type="subcellular location">
    <subcellularLocation>
        <location evidence="7">Mitochondrion</location>
    </subcellularLocation>
</comment>
<evidence type="ECO:0000313" key="9">
    <source>
        <dbReference type="EMBL" id="KZF22692.1"/>
    </source>
</evidence>
<dbReference type="PROSITE" id="PS00571">
    <property type="entry name" value="AMIDASES"/>
    <property type="match status" value="1"/>
</dbReference>
<keyword evidence="5 7" id="KW-0648">Protein biosynthesis</keyword>
<feature type="domain" description="Amidase" evidence="8">
    <location>
        <begin position="14"/>
        <end position="476"/>
    </location>
</feature>
<dbReference type="GO" id="GO:0030956">
    <property type="term" value="C:glutamyl-tRNA(Gln) amidotransferase complex"/>
    <property type="evidence" value="ECO:0007669"/>
    <property type="project" value="UniProtKB-UniRule"/>
</dbReference>
<keyword evidence="7" id="KW-0496">Mitochondrion</keyword>
<dbReference type="HAMAP" id="MF_00120">
    <property type="entry name" value="GatA"/>
    <property type="match status" value="1"/>
</dbReference>
<reference evidence="9 10" key="1">
    <citation type="journal article" date="2016" name="Fungal Biol.">
        <title>The genome of Xylona heveae provides a window into fungal endophytism.</title>
        <authorList>
            <person name="Gazis R."/>
            <person name="Kuo A."/>
            <person name="Riley R."/>
            <person name="LaButti K."/>
            <person name="Lipzen A."/>
            <person name="Lin J."/>
            <person name="Amirebrahimi M."/>
            <person name="Hesse C.N."/>
            <person name="Spatafora J.W."/>
            <person name="Henrissat B."/>
            <person name="Hainaut M."/>
            <person name="Grigoriev I.V."/>
            <person name="Hibbett D.S."/>
        </authorList>
    </citation>
    <scope>NUCLEOTIDE SEQUENCE [LARGE SCALE GENOMIC DNA]</scope>
    <source>
        <strain evidence="9 10">TC161</strain>
    </source>
</reference>
<protein>
    <recommendedName>
        <fullName evidence="7">Glutamyl-tRNA(Gln) amidotransferase subunit A, mitochondrial</fullName>
        <shortName evidence="7">Glu-AdT subunit A</shortName>
        <ecNumber evidence="7">6.3.5.7</ecNumber>
    </recommendedName>
</protein>
<proteinExistence type="inferred from homology"/>
<evidence type="ECO:0000256" key="6">
    <source>
        <dbReference type="ARBA" id="ARBA00047407"/>
    </source>
</evidence>
<evidence type="ECO:0000256" key="2">
    <source>
        <dbReference type="ARBA" id="ARBA00022598"/>
    </source>
</evidence>
<dbReference type="InParanoid" id="A0A165GWM0"/>
<organism evidence="9 10">
    <name type="scientific">Xylona heveae (strain CBS 132557 / TC161)</name>
    <dbReference type="NCBI Taxonomy" id="1328760"/>
    <lineage>
        <taxon>Eukaryota</taxon>
        <taxon>Fungi</taxon>
        <taxon>Dikarya</taxon>
        <taxon>Ascomycota</taxon>
        <taxon>Pezizomycotina</taxon>
        <taxon>Xylonomycetes</taxon>
        <taxon>Xylonales</taxon>
        <taxon>Xylonaceae</taxon>
        <taxon>Xylona</taxon>
    </lineage>
</organism>
<feature type="active site" description="Acyl-ester intermediate" evidence="7">
    <location>
        <position position="162"/>
    </location>
</feature>
<dbReference type="PANTHER" id="PTHR11895:SF7">
    <property type="entry name" value="GLUTAMYL-TRNA(GLN) AMIDOTRANSFERASE SUBUNIT A, MITOCHONDRIAL"/>
    <property type="match status" value="1"/>
</dbReference>
<dbReference type="FunCoup" id="A0A165GWM0">
    <property type="interactions" value="331"/>
</dbReference>
<evidence type="ECO:0000256" key="5">
    <source>
        <dbReference type="ARBA" id="ARBA00022917"/>
    </source>
</evidence>
<dbReference type="AlphaFoldDB" id="A0A165GWM0"/>
<dbReference type="InterPro" id="IPR020556">
    <property type="entry name" value="Amidase_CS"/>
</dbReference>
<comment type="subunit">
    <text evidence="7">Subunit of the heterotrimeric GatCAB amidotransferase (AdT) complex, composed of A, B and C subunits.</text>
</comment>
<evidence type="ECO:0000256" key="1">
    <source>
        <dbReference type="ARBA" id="ARBA00008069"/>
    </source>
</evidence>
<dbReference type="OMA" id="QPASYCG"/>
<dbReference type="PANTHER" id="PTHR11895">
    <property type="entry name" value="TRANSAMIDASE"/>
    <property type="match status" value="1"/>
</dbReference>
<keyword evidence="3 7" id="KW-0547">Nucleotide-binding</keyword>
<evidence type="ECO:0000256" key="7">
    <source>
        <dbReference type="HAMAP-Rule" id="MF_03150"/>
    </source>
</evidence>
<evidence type="ECO:0000256" key="4">
    <source>
        <dbReference type="ARBA" id="ARBA00022840"/>
    </source>
</evidence>
<dbReference type="GO" id="GO:0032543">
    <property type="term" value="P:mitochondrial translation"/>
    <property type="evidence" value="ECO:0007669"/>
    <property type="project" value="UniProtKB-UniRule"/>
</dbReference>
<dbReference type="SUPFAM" id="SSF75304">
    <property type="entry name" value="Amidase signature (AS) enzymes"/>
    <property type="match status" value="1"/>
</dbReference>
<dbReference type="InterPro" id="IPR004412">
    <property type="entry name" value="GatA"/>
</dbReference>
<accession>A0A165GWM0</accession>
<evidence type="ECO:0000313" key="10">
    <source>
        <dbReference type="Proteomes" id="UP000076632"/>
    </source>
</evidence>
<dbReference type="InterPro" id="IPR000120">
    <property type="entry name" value="Amidase"/>
</dbReference>
<gene>
    <name evidence="9" type="ORF">L228DRAFT_229874</name>
</gene>
<dbReference type="EMBL" id="KV407458">
    <property type="protein sequence ID" value="KZF22692.1"/>
    <property type="molecule type" value="Genomic_DNA"/>
</dbReference>
<dbReference type="Gene3D" id="3.90.1300.10">
    <property type="entry name" value="Amidase signature (AS) domain"/>
    <property type="match status" value="1"/>
</dbReference>
<feature type="active site" description="Charge relay system" evidence="7">
    <location>
        <position position="60"/>
    </location>
</feature>
<dbReference type="GO" id="GO:0005524">
    <property type="term" value="F:ATP binding"/>
    <property type="evidence" value="ECO:0007669"/>
    <property type="project" value="UniProtKB-KW"/>
</dbReference>
<dbReference type="EC" id="6.3.5.7" evidence="7"/>
<dbReference type="InterPro" id="IPR036928">
    <property type="entry name" value="AS_sf"/>
</dbReference>
<comment type="catalytic activity">
    <reaction evidence="6 7">
        <text>L-glutamyl-tRNA(Gln) + L-glutamine + ATP + H2O = L-glutaminyl-tRNA(Gln) + L-glutamate + ADP + phosphate + H(+)</text>
        <dbReference type="Rhea" id="RHEA:17521"/>
        <dbReference type="Rhea" id="RHEA-COMP:9681"/>
        <dbReference type="Rhea" id="RHEA-COMP:9684"/>
        <dbReference type="ChEBI" id="CHEBI:15377"/>
        <dbReference type="ChEBI" id="CHEBI:15378"/>
        <dbReference type="ChEBI" id="CHEBI:29985"/>
        <dbReference type="ChEBI" id="CHEBI:30616"/>
        <dbReference type="ChEBI" id="CHEBI:43474"/>
        <dbReference type="ChEBI" id="CHEBI:58359"/>
        <dbReference type="ChEBI" id="CHEBI:78520"/>
        <dbReference type="ChEBI" id="CHEBI:78521"/>
        <dbReference type="ChEBI" id="CHEBI:456216"/>
        <dbReference type="EC" id="6.3.5.7"/>
    </reaction>
</comment>
<dbReference type="GO" id="GO:0070681">
    <property type="term" value="P:glutaminyl-tRNAGln biosynthesis via transamidation"/>
    <property type="evidence" value="ECO:0007669"/>
    <property type="project" value="UniProtKB-UniRule"/>
</dbReference>
<dbReference type="RefSeq" id="XP_018188247.1">
    <property type="nucleotide sequence ID" value="XM_018330519.1"/>
</dbReference>
<comment type="function">
    <text evidence="7">Allows the formation of correctly charged Gln-tRNA(Gln) through the transamidation of misacylated Glu-tRNA(Gln) in the mitochondria. The reaction takes place in the presence of glutamine and ATP through an activated gamma-phospho-Glu-tRNA(Gln).</text>
</comment>
<comment type="similarity">
    <text evidence="1 7">Belongs to the amidase family. GatA subfamily.</text>
</comment>
<feature type="active site" description="Charge relay system" evidence="7">
    <location>
        <position position="138"/>
    </location>
</feature>
<dbReference type="GO" id="GO:0016740">
    <property type="term" value="F:transferase activity"/>
    <property type="evidence" value="ECO:0007669"/>
    <property type="project" value="UniProtKB-KW"/>
</dbReference>
<dbReference type="NCBIfam" id="TIGR00132">
    <property type="entry name" value="gatA"/>
    <property type="match status" value="1"/>
</dbReference>
<dbReference type="GeneID" id="28895656"/>
<keyword evidence="10" id="KW-1185">Reference proteome</keyword>
<dbReference type="OrthoDB" id="421993at2759"/>
<evidence type="ECO:0000256" key="3">
    <source>
        <dbReference type="ARBA" id="ARBA00022741"/>
    </source>
</evidence>